<evidence type="ECO:0000256" key="1">
    <source>
        <dbReference type="SAM" id="SignalP"/>
    </source>
</evidence>
<accession>A0A8J2Y5M2</accession>
<dbReference type="EMBL" id="BMGK01000003">
    <property type="protein sequence ID" value="GGD86292.1"/>
    <property type="molecule type" value="Genomic_DNA"/>
</dbReference>
<organism evidence="2 3">
    <name type="scientific">Planktosalinus lacus</name>
    <dbReference type="NCBI Taxonomy" id="1526573"/>
    <lineage>
        <taxon>Bacteria</taxon>
        <taxon>Pseudomonadati</taxon>
        <taxon>Bacteroidota</taxon>
        <taxon>Flavobacteriia</taxon>
        <taxon>Flavobacteriales</taxon>
        <taxon>Flavobacteriaceae</taxon>
        <taxon>Planktosalinus</taxon>
    </lineage>
</organism>
<proteinExistence type="predicted"/>
<feature type="chain" id="PRO_5035240458" evidence="1">
    <location>
        <begin position="22"/>
        <end position="296"/>
    </location>
</feature>
<evidence type="ECO:0000313" key="2">
    <source>
        <dbReference type="EMBL" id="GGD86292.1"/>
    </source>
</evidence>
<dbReference type="AlphaFoldDB" id="A0A8J2Y5M2"/>
<keyword evidence="3" id="KW-1185">Reference proteome</keyword>
<dbReference type="Pfam" id="PF19841">
    <property type="entry name" value="GldN"/>
    <property type="match status" value="1"/>
</dbReference>
<reference evidence="2" key="1">
    <citation type="journal article" date="2014" name="Int. J. Syst. Evol. Microbiol.">
        <title>Complete genome sequence of Corynebacterium casei LMG S-19264T (=DSM 44701T), isolated from a smear-ripened cheese.</title>
        <authorList>
            <consortium name="US DOE Joint Genome Institute (JGI-PGF)"/>
            <person name="Walter F."/>
            <person name="Albersmeier A."/>
            <person name="Kalinowski J."/>
            <person name="Ruckert C."/>
        </authorList>
    </citation>
    <scope>NUCLEOTIDE SEQUENCE</scope>
    <source>
        <strain evidence="2">CGMCC 1.12924</strain>
    </source>
</reference>
<gene>
    <name evidence="2" type="primary">gldN</name>
    <name evidence="2" type="ORF">GCM10011312_07890</name>
</gene>
<keyword evidence="1" id="KW-0732">Signal</keyword>
<reference evidence="2" key="2">
    <citation type="submission" date="2020-09" db="EMBL/GenBank/DDBJ databases">
        <authorList>
            <person name="Sun Q."/>
            <person name="Zhou Y."/>
        </authorList>
    </citation>
    <scope>NUCLEOTIDE SEQUENCE</scope>
    <source>
        <strain evidence="2">CGMCC 1.12924</strain>
    </source>
</reference>
<feature type="signal peptide" evidence="1">
    <location>
        <begin position="1"/>
        <end position="21"/>
    </location>
</feature>
<dbReference type="RefSeq" id="WP_188439720.1">
    <property type="nucleotide sequence ID" value="NZ_BMGK01000003.1"/>
</dbReference>
<dbReference type="NCBIfam" id="TIGR03523">
    <property type="entry name" value="GldN"/>
    <property type="match status" value="1"/>
</dbReference>
<dbReference type="InterPro" id="IPR019847">
    <property type="entry name" value="Gliding_motility_assoc_GldN"/>
</dbReference>
<protein>
    <submittedName>
        <fullName evidence="2">Gliding motility protein GldO</fullName>
    </submittedName>
</protein>
<name>A0A8J2Y5M2_9FLAO</name>
<dbReference type="Proteomes" id="UP000652231">
    <property type="component" value="Unassembled WGS sequence"/>
</dbReference>
<sequence length="296" mass="34494">MNLKSFLIILVATLISTSGFGQTNLLNAKTPEDINQKTEAEIAYDNDEPLSYGYVNKRDVLWAKTVWEIIDLDERMNFPLYYPIDTNNIGPERRSLYDVLMKNIKNGRIPNIYTDSYFTEKRTLADIQATLSKVDTTDLGIAQLNAGEELDAQYIDRRDITSADIEEYRVRGYWYVDKRLGELKYRLIGIAPVAPDVNFIDDENSTMVELFWVFFPEAREVLHEAKAFNRLNTSMPISFDHMLNSRRFSGVIYKEDNEYGDRKVSEYISDNALMQLLESERIKEVIRNIEIDLWNY</sequence>
<comment type="caution">
    <text evidence="2">The sequence shown here is derived from an EMBL/GenBank/DDBJ whole genome shotgun (WGS) entry which is preliminary data.</text>
</comment>
<evidence type="ECO:0000313" key="3">
    <source>
        <dbReference type="Proteomes" id="UP000652231"/>
    </source>
</evidence>